<dbReference type="PANTHER" id="PTHR43881">
    <property type="entry name" value="GAMMA-GLUTAMYLTRANSPEPTIDASE (AFU_ORTHOLOGUE AFUA_4G13580)"/>
    <property type="match status" value="1"/>
</dbReference>
<dbReference type="Pfam" id="PF01019">
    <property type="entry name" value="G_glu_transpept"/>
    <property type="match status" value="1"/>
</dbReference>
<dbReference type="EMBL" id="UAVU01000003">
    <property type="protein sequence ID" value="SQA97298.1"/>
    <property type="molecule type" value="Genomic_DNA"/>
</dbReference>
<dbReference type="EC" id="2.3.2.2" evidence="1"/>
<gene>
    <name evidence="1" type="primary">ywrD_1</name>
    <name evidence="1" type="ORF">NCTC12120_01117</name>
</gene>
<dbReference type="GO" id="GO:0103068">
    <property type="term" value="F:leukotriene C4 gamma-glutamyl transferase activity"/>
    <property type="evidence" value="ECO:0007669"/>
    <property type="project" value="UniProtKB-EC"/>
</dbReference>
<dbReference type="AlphaFoldDB" id="A0A2X2SYX9"/>
<dbReference type="Proteomes" id="UP000251197">
    <property type="component" value="Unassembled WGS sequence"/>
</dbReference>
<proteinExistence type="predicted"/>
<name>A0A2X2SYX9_9ENTR</name>
<organism evidence="1 2">
    <name type="scientific">Cedecea neteri</name>
    <dbReference type="NCBI Taxonomy" id="158822"/>
    <lineage>
        <taxon>Bacteria</taxon>
        <taxon>Pseudomonadati</taxon>
        <taxon>Pseudomonadota</taxon>
        <taxon>Gammaproteobacteria</taxon>
        <taxon>Enterobacterales</taxon>
        <taxon>Enterobacteriaceae</taxon>
        <taxon>Cedecea</taxon>
    </lineage>
</organism>
<reference evidence="1 2" key="1">
    <citation type="submission" date="2018-06" db="EMBL/GenBank/DDBJ databases">
        <authorList>
            <consortium name="Pathogen Informatics"/>
            <person name="Doyle S."/>
        </authorList>
    </citation>
    <scope>NUCLEOTIDE SEQUENCE [LARGE SCALE GENOMIC DNA]</scope>
    <source>
        <strain evidence="1 2">NCTC12120</strain>
    </source>
</reference>
<keyword evidence="1" id="KW-0808">Transferase</keyword>
<evidence type="ECO:0000313" key="2">
    <source>
        <dbReference type="Proteomes" id="UP000251197"/>
    </source>
</evidence>
<protein>
    <submittedName>
        <fullName evidence="1">Gamma-glutamyltransferase ywrD</fullName>
        <ecNumber evidence="1">2.3.2.2</ecNumber>
    </submittedName>
</protein>
<sequence length="116" mass="12377">MLLTPYPSGIPAREEKYAKQYGTRWHGGDTPSSCSESALSVLRHGGDAIEAMVAAAAAIAVVYPHMNGIGGDGFWLIVRLRENLSPSTPAGLPVPWRHWISTGENAPFPIAALAPR</sequence>
<keyword evidence="1" id="KW-0012">Acyltransferase</keyword>
<dbReference type="PANTHER" id="PTHR43881:SF5">
    <property type="entry name" value="GAMMA-GLUTAMYLTRANSPEPTIDASE"/>
    <property type="match status" value="1"/>
</dbReference>
<dbReference type="SUPFAM" id="SSF56235">
    <property type="entry name" value="N-terminal nucleophile aminohydrolases (Ntn hydrolases)"/>
    <property type="match status" value="1"/>
</dbReference>
<dbReference type="InterPro" id="IPR029055">
    <property type="entry name" value="Ntn_hydrolases_N"/>
</dbReference>
<dbReference type="InterPro" id="IPR052896">
    <property type="entry name" value="GGT-like_enzyme"/>
</dbReference>
<accession>A0A2X2SYX9</accession>
<evidence type="ECO:0000313" key="1">
    <source>
        <dbReference type="EMBL" id="SQA97298.1"/>
    </source>
</evidence>